<keyword evidence="3" id="KW-1185">Reference proteome</keyword>
<dbReference type="AlphaFoldDB" id="A0A0U5C140"/>
<feature type="compositionally biased region" description="Polar residues" evidence="1">
    <location>
        <begin position="169"/>
        <end position="178"/>
    </location>
</feature>
<protein>
    <submittedName>
        <fullName evidence="2">Uncharacterized protein</fullName>
    </submittedName>
</protein>
<sequence>MTRLESMAVSVTCHRQLSSGGYEYGSHAGNNHNSSSHPLHLAASTLAASPLCSTMEHAPSSSLAVPSLDLPSEAAVDNSHSCHSFDLAGGVYILSATSDGTSTATSFAKGGMVETFTASSDKLRTPKRKRTASPPSTKSPGETRPTSRSARRSPGNSRQSSLHSHRRTGTTASLTSVPDTPVRRENLLALHRESCRLFQDSGNTTNHRRSHSPPGTPPRPPRTYSDISTPPVTPILERPYSTFYPSLSSSPNNSNVPAEHIEITTSTQPEPTIIEWTSPSTRRREYEEIDRATSGIRGLWRRIAPRWCQFGNNSRVPFFEEGKNGKANYEGSVRRFRMDLPDDEPVQTQNQRGLKLKPKLVVHAIGGRRSKTTSWL</sequence>
<dbReference type="OrthoDB" id="5366332at2759"/>
<evidence type="ECO:0000313" key="2">
    <source>
        <dbReference type="EMBL" id="CEL00842.1"/>
    </source>
</evidence>
<dbReference type="OMA" id="RIAPRWC"/>
<name>A0A0U5C140_ASPCI</name>
<feature type="compositionally biased region" description="Low complexity" evidence="1">
    <location>
        <begin position="143"/>
        <end position="154"/>
    </location>
</feature>
<organism evidence="2 3">
    <name type="scientific">Aspergillus calidoustus</name>
    <dbReference type="NCBI Taxonomy" id="454130"/>
    <lineage>
        <taxon>Eukaryota</taxon>
        <taxon>Fungi</taxon>
        <taxon>Dikarya</taxon>
        <taxon>Ascomycota</taxon>
        <taxon>Pezizomycotina</taxon>
        <taxon>Eurotiomycetes</taxon>
        <taxon>Eurotiomycetidae</taxon>
        <taxon>Eurotiales</taxon>
        <taxon>Aspergillaceae</taxon>
        <taxon>Aspergillus</taxon>
        <taxon>Aspergillus subgen. Nidulantes</taxon>
    </lineage>
</organism>
<feature type="region of interest" description="Disordered" evidence="1">
    <location>
        <begin position="118"/>
        <end position="181"/>
    </location>
</feature>
<proteinExistence type="predicted"/>
<gene>
    <name evidence="2" type="ORF">ASPCAL00437</name>
</gene>
<feature type="region of interest" description="Disordered" evidence="1">
    <location>
        <begin position="200"/>
        <end position="228"/>
    </location>
</feature>
<reference evidence="3" key="1">
    <citation type="journal article" date="2016" name="Genome Announc.">
        <title>Draft genome sequences of fungus Aspergillus calidoustus.</title>
        <authorList>
            <person name="Horn F."/>
            <person name="Linde J."/>
            <person name="Mattern D.J."/>
            <person name="Walther G."/>
            <person name="Guthke R."/>
            <person name="Scherlach K."/>
            <person name="Martin K."/>
            <person name="Brakhage A.A."/>
            <person name="Petzke L."/>
            <person name="Valiante V."/>
        </authorList>
    </citation>
    <scope>NUCLEOTIDE SEQUENCE [LARGE SCALE GENOMIC DNA]</scope>
    <source>
        <strain evidence="3">SF006504</strain>
    </source>
</reference>
<accession>A0A0U5C140</accession>
<evidence type="ECO:0000256" key="1">
    <source>
        <dbReference type="SAM" id="MobiDB-lite"/>
    </source>
</evidence>
<evidence type="ECO:0000313" key="3">
    <source>
        <dbReference type="Proteomes" id="UP000054771"/>
    </source>
</evidence>
<dbReference type="EMBL" id="CDMC01000001">
    <property type="protein sequence ID" value="CEL00842.1"/>
    <property type="molecule type" value="Genomic_DNA"/>
</dbReference>
<dbReference type="Proteomes" id="UP000054771">
    <property type="component" value="Unassembled WGS sequence"/>
</dbReference>